<protein>
    <submittedName>
        <fullName evidence="2">Uncharacterized protein</fullName>
    </submittedName>
</protein>
<dbReference type="EMBL" id="CACVBS010000053">
    <property type="protein sequence ID" value="CAA7266204.1"/>
    <property type="molecule type" value="Genomic_DNA"/>
</dbReference>
<sequence length="109" mass="11952">MSLAVKTTLALFTSLLISGAAGISVRSAQKDSKVFPTSCYQCPLEIDGDFRFFESQRGEDFLACYYKVPSKKRLETFCSYAYVKGDGYILIVDGDGHCPLGSELIQICG</sequence>
<dbReference type="Proteomes" id="UP000467700">
    <property type="component" value="Unassembled WGS sequence"/>
</dbReference>
<reference evidence="2 3" key="1">
    <citation type="submission" date="2020-01" db="EMBL/GenBank/DDBJ databases">
        <authorList>
            <person name="Gupta K D."/>
        </authorList>
    </citation>
    <scope>NUCLEOTIDE SEQUENCE [LARGE SCALE GENOMIC DNA]</scope>
</reference>
<comment type="caution">
    <text evidence="2">The sequence shown here is derived from an EMBL/GenBank/DDBJ whole genome shotgun (WGS) entry which is preliminary data.</text>
</comment>
<feature type="signal peptide" evidence="1">
    <location>
        <begin position="1"/>
        <end position="22"/>
    </location>
</feature>
<evidence type="ECO:0000256" key="1">
    <source>
        <dbReference type="SAM" id="SignalP"/>
    </source>
</evidence>
<accession>A0A8S0VXK4</accession>
<evidence type="ECO:0000313" key="3">
    <source>
        <dbReference type="Proteomes" id="UP000467700"/>
    </source>
</evidence>
<evidence type="ECO:0000313" key="2">
    <source>
        <dbReference type="EMBL" id="CAA7266204.1"/>
    </source>
</evidence>
<feature type="chain" id="PRO_5035795221" evidence="1">
    <location>
        <begin position="23"/>
        <end position="109"/>
    </location>
</feature>
<dbReference type="AlphaFoldDB" id="A0A8S0VXK4"/>
<keyword evidence="3" id="KW-1185">Reference proteome</keyword>
<organism evidence="2 3">
    <name type="scientific">Cyclocybe aegerita</name>
    <name type="common">Black poplar mushroom</name>
    <name type="synonym">Agrocybe aegerita</name>
    <dbReference type="NCBI Taxonomy" id="1973307"/>
    <lineage>
        <taxon>Eukaryota</taxon>
        <taxon>Fungi</taxon>
        <taxon>Dikarya</taxon>
        <taxon>Basidiomycota</taxon>
        <taxon>Agaricomycotina</taxon>
        <taxon>Agaricomycetes</taxon>
        <taxon>Agaricomycetidae</taxon>
        <taxon>Agaricales</taxon>
        <taxon>Agaricineae</taxon>
        <taxon>Bolbitiaceae</taxon>
        <taxon>Cyclocybe</taxon>
    </lineage>
</organism>
<name>A0A8S0VXK4_CYCAE</name>
<keyword evidence="1" id="KW-0732">Signal</keyword>
<gene>
    <name evidence="2" type="ORF">AAE3_LOCUS8518</name>
</gene>
<proteinExistence type="predicted"/>